<sequence length="257" mass="28542">MSNRDMRHALADLHNFLSQGEKQSTIACQNCHKHYQEYHDGLWNAASVGDDCILCLPPGTVLRRCSQCKYMRYCSKACQKADWKAHRDICKAFVEDMPGVMAAVERKAALTIWCSMKKTILNTAAASAVRFDCALPMALNAIAPDWMNFAFLVIVRSYVRGTWPNAIYTHEVQDAKALPRSTPIIQTIIQRWLGPETDVPTAIRPVSGKALTIVLDLNKQAPFNTVIWQGVGTGDAGHDMHWLANLKTSLGQGQQAA</sequence>
<name>A0ACB8SNK1_9AGAM</name>
<reference evidence="1" key="1">
    <citation type="submission" date="2021-03" db="EMBL/GenBank/DDBJ databases">
        <authorList>
            <consortium name="DOE Joint Genome Institute"/>
            <person name="Ahrendt S."/>
            <person name="Looney B.P."/>
            <person name="Miyauchi S."/>
            <person name="Morin E."/>
            <person name="Drula E."/>
            <person name="Courty P.E."/>
            <person name="Chicoki N."/>
            <person name="Fauchery L."/>
            <person name="Kohler A."/>
            <person name="Kuo A."/>
            <person name="Labutti K."/>
            <person name="Pangilinan J."/>
            <person name="Lipzen A."/>
            <person name="Riley R."/>
            <person name="Andreopoulos W."/>
            <person name="He G."/>
            <person name="Johnson J."/>
            <person name="Barry K.W."/>
            <person name="Grigoriev I.V."/>
            <person name="Nagy L."/>
            <person name="Hibbett D."/>
            <person name="Henrissat B."/>
            <person name="Matheny P.B."/>
            <person name="Labbe J."/>
            <person name="Martin F."/>
        </authorList>
    </citation>
    <scope>NUCLEOTIDE SEQUENCE</scope>
    <source>
        <strain evidence="1">HHB10654</strain>
    </source>
</reference>
<organism evidence="1 2">
    <name type="scientific">Artomyces pyxidatus</name>
    <dbReference type="NCBI Taxonomy" id="48021"/>
    <lineage>
        <taxon>Eukaryota</taxon>
        <taxon>Fungi</taxon>
        <taxon>Dikarya</taxon>
        <taxon>Basidiomycota</taxon>
        <taxon>Agaricomycotina</taxon>
        <taxon>Agaricomycetes</taxon>
        <taxon>Russulales</taxon>
        <taxon>Auriscalpiaceae</taxon>
        <taxon>Artomyces</taxon>
    </lineage>
</organism>
<evidence type="ECO:0000313" key="2">
    <source>
        <dbReference type="Proteomes" id="UP000814140"/>
    </source>
</evidence>
<reference evidence="1" key="2">
    <citation type="journal article" date="2022" name="New Phytol.">
        <title>Evolutionary transition to the ectomycorrhizal habit in the genomes of a hyperdiverse lineage of mushroom-forming fungi.</title>
        <authorList>
            <person name="Looney B."/>
            <person name="Miyauchi S."/>
            <person name="Morin E."/>
            <person name="Drula E."/>
            <person name="Courty P.E."/>
            <person name="Kohler A."/>
            <person name="Kuo A."/>
            <person name="LaButti K."/>
            <person name="Pangilinan J."/>
            <person name="Lipzen A."/>
            <person name="Riley R."/>
            <person name="Andreopoulos W."/>
            <person name="He G."/>
            <person name="Johnson J."/>
            <person name="Nolan M."/>
            <person name="Tritt A."/>
            <person name="Barry K.W."/>
            <person name="Grigoriev I.V."/>
            <person name="Nagy L.G."/>
            <person name="Hibbett D."/>
            <person name="Henrissat B."/>
            <person name="Matheny P.B."/>
            <person name="Labbe J."/>
            <person name="Martin F.M."/>
        </authorList>
    </citation>
    <scope>NUCLEOTIDE SEQUENCE</scope>
    <source>
        <strain evidence="1">HHB10654</strain>
    </source>
</reference>
<comment type="caution">
    <text evidence="1">The sequence shown here is derived from an EMBL/GenBank/DDBJ whole genome shotgun (WGS) entry which is preliminary data.</text>
</comment>
<evidence type="ECO:0000313" key="1">
    <source>
        <dbReference type="EMBL" id="KAI0057525.1"/>
    </source>
</evidence>
<dbReference type="Proteomes" id="UP000814140">
    <property type="component" value="Unassembled WGS sequence"/>
</dbReference>
<accession>A0ACB8SNK1</accession>
<keyword evidence="2" id="KW-1185">Reference proteome</keyword>
<protein>
    <submittedName>
        <fullName evidence="1">Uncharacterized protein</fullName>
    </submittedName>
</protein>
<gene>
    <name evidence="1" type="ORF">BV25DRAFT_1920110</name>
</gene>
<dbReference type="EMBL" id="MU277246">
    <property type="protein sequence ID" value="KAI0057525.1"/>
    <property type="molecule type" value="Genomic_DNA"/>
</dbReference>
<proteinExistence type="predicted"/>